<accession>A0DEP6</accession>
<evidence type="ECO:0000313" key="2">
    <source>
        <dbReference type="Proteomes" id="UP000000600"/>
    </source>
</evidence>
<name>A0DEP6_PARTE</name>
<dbReference type="KEGG" id="ptm:GSPATT00016339001"/>
<sequence length="224" mass="26486">MHSYLEELKQKDVIAKQINLLIQQLQQHQLTQSLVPKSHQDIAEFMVLNRLRNIDTYIQLCEMTGKCLGQARSDIKENDNQLNDQFHIQLLQFGLQRKKLEKKNSRKQQKMPIIHINTPSTEQDSCSLYNKKLKKKDKYLKLQQVMSEVQSKQSLKDRVKIEEYFQNKKLQKLLQIDGWKIIDQSPLYEPVPDSLIKQSLHHYYSYCKVVLEEFADIIALKSQS</sequence>
<organism evidence="1 2">
    <name type="scientific">Paramecium tetraurelia</name>
    <dbReference type="NCBI Taxonomy" id="5888"/>
    <lineage>
        <taxon>Eukaryota</taxon>
        <taxon>Sar</taxon>
        <taxon>Alveolata</taxon>
        <taxon>Ciliophora</taxon>
        <taxon>Intramacronucleata</taxon>
        <taxon>Oligohymenophorea</taxon>
        <taxon>Peniculida</taxon>
        <taxon>Parameciidae</taxon>
        <taxon>Paramecium</taxon>
    </lineage>
</organism>
<reference evidence="1 2" key="1">
    <citation type="journal article" date="2006" name="Nature">
        <title>Global trends of whole-genome duplications revealed by the ciliate Paramecium tetraurelia.</title>
        <authorList>
            <consortium name="Genoscope"/>
            <person name="Aury J.-M."/>
            <person name="Jaillon O."/>
            <person name="Duret L."/>
            <person name="Noel B."/>
            <person name="Jubin C."/>
            <person name="Porcel B.M."/>
            <person name="Segurens B."/>
            <person name="Daubin V."/>
            <person name="Anthouard V."/>
            <person name="Aiach N."/>
            <person name="Arnaiz O."/>
            <person name="Billaut A."/>
            <person name="Beisson J."/>
            <person name="Blanc I."/>
            <person name="Bouhouche K."/>
            <person name="Camara F."/>
            <person name="Duharcourt S."/>
            <person name="Guigo R."/>
            <person name="Gogendeau D."/>
            <person name="Katinka M."/>
            <person name="Keller A.-M."/>
            <person name="Kissmehl R."/>
            <person name="Klotz C."/>
            <person name="Koll F."/>
            <person name="Le Moue A."/>
            <person name="Lepere C."/>
            <person name="Malinsky S."/>
            <person name="Nowacki M."/>
            <person name="Nowak J.K."/>
            <person name="Plattner H."/>
            <person name="Poulain J."/>
            <person name="Ruiz F."/>
            <person name="Serrano V."/>
            <person name="Zagulski M."/>
            <person name="Dessen P."/>
            <person name="Betermier M."/>
            <person name="Weissenbach J."/>
            <person name="Scarpelli C."/>
            <person name="Schachter V."/>
            <person name="Sperling L."/>
            <person name="Meyer E."/>
            <person name="Cohen J."/>
            <person name="Wincker P."/>
        </authorList>
    </citation>
    <scope>NUCLEOTIDE SEQUENCE [LARGE SCALE GENOMIC DNA]</scope>
    <source>
        <strain evidence="1 2">Stock d4-2</strain>
    </source>
</reference>
<dbReference type="OrthoDB" id="302804at2759"/>
<dbReference type="HOGENOM" id="CLU_1237106_0_0_1"/>
<evidence type="ECO:0000313" key="1">
    <source>
        <dbReference type="EMBL" id="CAK81513.1"/>
    </source>
</evidence>
<proteinExistence type="predicted"/>
<dbReference type="InParanoid" id="A0DEP6"/>
<protein>
    <submittedName>
        <fullName evidence="1">Uncharacterized protein</fullName>
    </submittedName>
</protein>
<dbReference type="RefSeq" id="XP_001448910.1">
    <property type="nucleotide sequence ID" value="XM_001448873.1"/>
</dbReference>
<dbReference type="EMBL" id="CT868407">
    <property type="protein sequence ID" value="CAK81513.1"/>
    <property type="molecule type" value="Genomic_DNA"/>
</dbReference>
<gene>
    <name evidence="1" type="ORF">GSPATT00016339001</name>
</gene>
<dbReference type="OMA" id="QKMPIIH"/>
<dbReference type="AlphaFoldDB" id="A0DEP6"/>
<dbReference type="Proteomes" id="UP000000600">
    <property type="component" value="Unassembled WGS sequence"/>
</dbReference>
<dbReference type="GeneID" id="5034695"/>
<keyword evidence="2" id="KW-1185">Reference proteome</keyword>